<keyword evidence="4" id="KW-0999">Mitochondrion inner membrane</keyword>
<organism evidence="12 13">
    <name type="scientific">Stephanodiscus triporus</name>
    <dbReference type="NCBI Taxonomy" id="2934178"/>
    <lineage>
        <taxon>Eukaryota</taxon>
        <taxon>Sar</taxon>
        <taxon>Stramenopiles</taxon>
        <taxon>Ochrophyta</taxon>
        <taxon>Bacillariophyta</taxon>
        <taxon>Coscinodiscophyceae</taxon>
        <taxon>Thalassiosirophycidae</taxon>
        <taxon>Stephanodiscales</taxon>
        <taxon>Stephanodiscaceae</taxon>
        <taxon>Stephanodiscus</taxon>
    </lineage>
</organism>
<dbReference type="InterPro" id="IPR003959">
    <property type="entry name" value="ATPase_AAA_core"/>
</dbReference>
<proteinExistence type="predicted"/>
<keyword evidence="8" id="KW-0472">Membrane</keyword>
<dbReference type="GO" id="GO:0042645">
    <property type="term" value="C:mitochondrial nucleoid"/>
    <property type="evidence" value="ECO:0007669"/>
    <property type="project" value="UniProtKB-SubCell"/>
</dbReference>
<dbReference type="InterPro" id="IPR003593">
    <property type="entry name" value="AAA+_ATPase"/>
</dbReference>
<dbReference type="GO" id="GO:0005524">
    <property type="term" value="F:ATP binding"/>
    <property type="evidence" value="ECO:0007669"/>
    <property type="project" value="UniProtKB-KW"/>
</dbReference>
<gene>
    <name evidence="12" type="ORF">ACHAW5_009448</name>
</gene>
<dbReference type="InterPro" id="IPR027417">
    <property type="entry name" value="P-loop_NTPase"/>
</dbReference>
<dbReference type="SMART" id="SM00382">
    <property type="entry name" value="AAA"/>
    <property type="match status" value="1"/>
</dbReference>
<evidence type="ECO:0000313" key="13">
    <source>
        <dbReference type="Proteomes" id="UP001530315"/>
    </source>
</evidence>
<protein>
    <recommendedName>
        <fullName evidence="11">AAA+ ATPase domain-containing protein</fullName>
    </recommendedName>
</protein>
<reference evidence="12 13" key="1">
    <citation type="submission" date="2024-10" db="EMBL/GenBank/DDBJ databases">
        <title>Updated reference genomes for cyclostephanoid diatoms.</title>
        <authorList>
            <person name="Roberts W.R."/>
            <person name="Alverson A.J."/>
        </authorList>
    </citation>
    <scope>NUCLEOTIDE SEQUENCE [LARGE SCALE GENOMIC DNA]</scope>
    <source>
        <strain evidence="12 13">AJA276-08</strain>
    </source>
</reference>
<evidence type="ECO:0000259" key="11">
    <source>
        <dbReference type="SMART" id="SM00382"/>
    </source>
</evidence>
<dbReference type="GO" id="GO:0005743">
    <property type="term" value="C:mitochondrial inner membrane"/>
    <property type="evidence" value="ECO:0007669"/>
    <property type="project" value="UniProtKB-SubCell"/>
</dbReference>
<dbReference type="AlphaFoldDB" id="A0ABD3QYU2"/>
<dbReference type="Proteomes" id="UP001530315">
    <property type="component" value="Unassembled WGS sequence"/>
</dbReference>
<dbReference type="Pfam" id="PF12037">
    <property type="entry name" value="ATAD3_N"/>
    <property type="match status" value="1"/>
</dbReference>
<dbReference type="PANTHER" id="PTHR23075">
    <property type="entry name" value="PUTATIVE ATP-ASE"/>
    <property type="match status" value="1"/>
</dbReference>
<evidence type="ECO:0000256" key="9">
    <source>
        <dbReference type="ARBA" id="ARBA00023271"/>
    </source>
</evidence>
<comment type="caution">
    <text evidence="12">The sequence shown here is derived from an EMBL/GenBank/DDBJ whole genome shotgun (WGS) entry which is preliminary data.</text>
</comment>
<evidence type="ECO:0000256" key="2">
    <source>
        <dbReference type="ARBA" id="ARBA00004436"/>
    </source>
</evidence>
<evidence type="ECO:0000256" key="7">
    <source>
        <dbReference type="ARBA" id="ARBA00023128"/>
    </source>
</evidence>
<dbReference type="PANTHER" id="PTHR23075:SF0">
    <property type="entry name" value="ATPASE FAMILY AAA DOMAIN-CONTAINING PROTEIN 3"/>
    <property type="match status" value="1"/>
</dbReference>
<name>A0ABD3QYU2_9STRA</name>
<dbReference type="SUPFAM" id="SSF52540">
    <property type="entry name" value="P-loop containing nucleoside triphosphate hydrolases"/>
    <property type="match status" value="1"/>
</dbReference>
<keyword evidence="13" id="KW-1185">Reference proteome</keyword>
<dbReference type="EMBL" id="JALLAZ020000032">
    <property type="protein sequence ID" value="KAL3805442.1"/>
    <property type="molecule type" value="Genomic_DNA"/>
</dbReference>
<evidence type="ECO:0000313" key="12">
    <source>
        <dbReference type="EMBL" id="KAL3805442.1"/>
    </source>
</evidence>
<evidence type="ECO:0000256" key="6">
    <source>
        <dbReference type="ARBA" id="ARBA00023054"/>
    </source>
</evidence>
<dbReference type="InterPro" id="IPR021911">
    <property type="entry name" value="ATAD3_N"/>
</dbReference>
<evidence type="ECO:0000256" key="5">
    <source>
        <dbReference type="ARBA" id="ARBA00022840"/>
    </source>
</evidence>
<keyword evidence="6 10" id="KW-0175">Coiled coil</keyword>
<keyword evidence="9" id="KW-1135">Mitochondrion nucleoid</keyword>
<feature type="coiled-coil region" evidence="10">
    <location>
        <begin position="265"/>
        <end position="299"/>
    </location>
</feature>
<evidence type="ECO:0000256" key="8">
    <source>
        <dbReference type="ARBA" id="ARBA00023136"/>
    </source>
</evidence>
<keyword evidence="7" id="KW-0496">Mitochondrion</keyword>
<comment type="subcellular location">
    <subcellularLocation>
        <location evidence="1">Mitochondrion inner membrane</location>
    </subcellularLocation>
    <subcellularLocation>
        <location evidence="2">Mitochondrion matrix</location>
        <location evidence="2">Mitochondrion nucleoid</location>
    </subcellularLocation>
</comment>
<evidence type="ECO:0000256" key="1">
    <source>
        <dbReference type="ARBA" id="ARBA00004273"/>
    </source>
</evidence>
<evidence type="ECO:0000256" key="4">
    <source>
        <dbReference type="ARBA" id="ARBA00022792"/>
    </source>
</evidence>
<sequence>MQVTIAIDNERVGQIYLDAKPANTSMHLESIRMLPLSTYRFSYDSTRKRVGVIGPILSAVIPDAVDIVPKRTLPPREKGAKPVLLVNFPSVNEQILFYYSVGATQELAQMLSELSSRAEVQTREIANIYGEVTQLEKIISSSSDGGAELRMREAAAKAEIAKSEMEMTILKAKHEQEYSETLRKLEEEQRSKIEELTFERLKREDVASRMRSEQLLKARFDASQRIQQRSADAAEAMAAIELEQKLVLQKAAEEMKAKTAKAVAMAKADAERANEDVRIRRLQAEYEQRRERNVAAINAVFSHLSTSLSTAVKNPKEVVTFIGYACLLATAIFVARETSRLIRSTIEATLGKPQLIRETTRKHMPWSLVSYIAQFASYLSPGACKPGSAVVEESFEDLILPQELKERVLNLAHSAHNARRHNAPFRHVLLYGPPGTGKTYVAKKLAKIIGLDYAMMSGGDVSPLGSDAVTQIHQLFSWAAKSPKGVILFIDEAECFLGSRDSGLMSDTSHNALNALLYNTGGERKDFMLVLATNRAEDLDAAVLDRCDESLFFPLPNAECRKNLILLYYDLHIRKFMKTNNLQAFYLRSRLTQHFTKQEPLLMSADDDLMTGEQLKSTVSVTYGFSGREIGKLMVALQGAMYVSEDGKLDYEAAWKIIETKVREHHEKLNMRDGGTTTVGKAFNRAKDRAQDDQLD</sequence>
<dbReference type="Pfam" id="PF00004">
    <property type="entry name" value="AAA"/>
    <property type="match status" value="1"/>
</dbReference>
<evidence type="ECO:0000256" key="3">
    <source>
        <dbReference type="ARBA" id="ARBA00022741"/>
    </source>
</evidence>
<keyword evidence="3" id="KW-0547">Nucleotide-binding</keyword>
<keyword evidence="5" id="KW-0067">ATP-binding</keyword>
<accession>A0ABD3QYU2</accession>
<feature type="domain" description="AAA+ ATPase" evidence="11">
    <location>
        <begin position="424"/>
        <end position="557"/>
    </location>
</feature>
<evidence type="ECO:0000256" key="10">
    <source>
        <dbReference type="SAM" id="Coils"/>
    </source>
</evidence>
<dbReference type="Gene3D" id="3.40.50.300">
    <property type="entry name" value="P-loop containing nucleotide triphosphate hydrolases"/>
    <property type="match status" value="1"/>
</dbReference>